<evidence type="ECO:0000256" key="2">
    <source>
        <dbReference type="ARBA" id="ARBA00001947"/>
    </source>
</evidence>
<evidence type="ECO:0000313" key="14">
    <source>
        <dbReference type="Proteomes" id="UP000694251"/>
    </source>
</evidence>
<evidence type="ECO:0000256" key="10">
    <source>
        <dbReference type="ARBA" id="ARBA00022833"/>
    </source>
</evidence>
<evidence type="ECO:0000256" key="7">
    <source>
        <dbReference type="ARBA" id="ARBA00022737"/>
    </source>
</evidence>
<dbReference type="Proteomes" id="UP000694251">
    <property type="component" value="Chromosome 5"/>
</dbReference>
<keyword evidence="8" id="KW-0863">Zinc-finger</keyword>
<evidence type="ECO:0000256" key="5">
    <source>
        <dbReference type="ARBA" id="ARBA00022679"/>
    </source>
</evidence>
<dbReference type="InterPro" id="IPR002867">
    <property type="entry name" value="IBR_dom"/>
</dbReference>
<comment type="pathway">
    <text evidence="3">Protein modification; protein ubiquitination.</text>
</comment>
<dbReference type="EC" id="2.3.2.31" evidence="4"/>
<evidence type="ECO:0000256" key="9">
    <source>
        <dbReference type="ARBA" id="ARBA00022786"/>
    </source>
</evidence>
<keyword evidence="10" id="KW-0862">Zinc</keyword>
<evidence type="ECO:0000256" key="11">
    <source>
        <dbReference type="SAM" id="MobiDB-lite"/>
    </source>
</evidence>
<sequence>MENHVINCISKKRRMDYAVTKDIPNRKGEGSSKVGQSTFETQSCVDNVVYKLYFKGLVSGETATDRKTIVKVGFGVAICDEADNLFYGMNKSLNEAVINREEADILALITGLYESIHRGVKNVVICCDDRQIYQIIIGREKPQQKNVHLLEEVQRLRGRLASTGTVLVATRDDNFALRLAIDALVKATQEKPLTCSICSDKTDAEHMLLNDKCLHRHCFSCVKQQVKVKLRSGIVPPCLEDGCKSELTLESCSMVLTPKLIEMWKRKMEEDLIPDAEKIYCPYRSCSMLMSKTELSREAEQSNVRACIKCSELFCIDCKVPWHSDLSCADYKRIHSERLVNDMMLKVLANDQMWRQCSECKHMIELTEGCNHITCRCGYEFCYRCGHKWTKYHAYRCQLMDNDEDEEDYNLHVDAEVNNDDDGDDDEDYVFDEDYEEDDDDDDDDDGTTYSLEDFRREIS</sequence>
<dbReference type="Pfam" id="PF01485">
    <property type="entry name" value="IBR"/>
    <property type="match status" value="2"/>
</dbReference>
<evidence type="ECO:0000256" key="8">
    <source>
        <dbReference type="ARBA" id="ARBA00022771"/>
    </source>
</evidence>
<feature type="compositionally biased region" description="Acidic residues" evidence="11">
    <location>
        <begin position="417"/>
        <end position="447"/>
    </location>
</feature>
<keyword evidence="6" id="KW-0479">Metal-binding</keyword>
<keyword evidence="5" id="KW-0808">Transferase</keyword>
<keyword evidence="7" id="KW-0677">Repeat</keyword>
<dbReference type="GO" id="GO:0061630">
    <property type="term" value="F:ubiquitin protein ligase activity"/>
    <property type="evidence" value="ECO:0007669"/>
    <property type="project" value="UniProtKB-EC"/>
</dbReference>
<evidence type="ECO:0000256" key="1">
    <source>
        <dbReference type="ARBA" id="ARBA00001798"/>
    </source>
</evidence>
<dbReference type="PROSITE" id="PS51873">
    <property type="entry name" value="TRIAD"/>
    <property type="match status" value="1"/>
</dbReference>
<dbReference type="GO" id="GO:0004523">
    <property type="term" value="F:RNA-DNA hybrid ribonuclease activity"/>
    <property type="evidence" value="ECO:0007669"/>
    <property type="project" value="InterPro"/>
</dbReference>
<dbReference type="InterPro" id="IPR031127">
    <property type="entry name" value="E3_UB_ligase_RBR"/>
</dbReference>
<evidence type="ECO:0000313" key="13">
    <source>
        <dbReference type="EMBL" id="KAG7611019.1"/>
    </source>
</evidence>
<comment type="cofactor">
    <cofactor evidence="2">
        <name>Zn(2+)</name>
        <dbReference type="ChEBI" id="CHEBI:29105"/>
    </cofactor>
</comment>
<dbReference type="GO" id="GO:0016567">
    <property type="term" value="P:protein ubiquitination"/>
    <property type="evidence" value="ECO:0007669"/>
    <property type="project" value="InterPro"/>
</dbReference>
<keyword evidence="14" id="KW-1185">Reference proteome</keyword>
<dbReference type="GO" id="GO:0003676">
    <property type="term" value="F:nucleic acid binding"/>
    <property type="evidence" value="ECO:0007669"/>
    <property type="project" value="InterPro"/>
</dbReference>
<name>A0A8T2DHY5_ARASU</name>
<dbReference type="InterPro" id="IPR044066">
    <property type="entry name" value="TRIAD_supradom"/>
</dbReference>
<evidence type="ECO:0000256" key="3">
    <source>
        <dbReference type="ARBA" id="ARBA00004906"/>
    </source>
</evidence>
<dbReference type="PANTHER" id="PTHR11685">
    <property type="entry name" value="RBR FAMILY RING FINGER AND IBR DOMAIN-CONTAINING"/>
    <property type="match status" value="1"/>
</dbReference>
<protein>
    <recommendedName>
        <fullName evidence="4">RBR-type E3 ubiquitin transferase</fullName>
        <ecNumber evidence="4">2.3.2.31</ecNumber>
    </recommendedName>
</protein>
<feature type="domain" description="RING-type" evidence="12">
    <location>
        <begin position="191"/>
        <end position="401"/>
    </location>
</feature>
<proteinExistence type="predicted"/>
<dbReference type="GO" id="GO:0008270">
    <property type="term" value="F:zinc ion binding"/>
    <property type="evidence" value="ECO:0007669"/>
    <property type="project" value="UniProtKB-KW"/>
</dbReference>
<dbReference type="OrthoDB" id="10009520at2759"/>
<dbReference type="Pfam" id="PF13456">
    <property type="entry name" value="RVT_3"/>
    <property type="match status" value="1"/>
</dbReference>
<organism evidence="13 14">
    <name type="scientific">Arabidopsis suecica</name>
    <name type="common">Swedish thale-cress</name>
    <name type="synonym">Cardaminopsis suecica</name>
    <dbReference type="NCBI Taxonomy" id="45249"/>
    <lineage>
        <taxon>Eukaryota</taxon>
        <taxon>Viridiplantae</taxon>
        <taxon>Streptophyta</taxon>
        <taxon>Embryophyta</taxon>
        <taxon>Tracheophyta</taxon>
        <taxon>Spermatophyta</taxon>
        <taxon>Magnoliopsida</taxon>
        <taxon>eudicotyledons</taxon>
        <taxon>Gunneridae</taxon>
        <taxon>Pentapetalae</taxon>
        <taxon>rosids</taxon>
        <taxon>malvids</taxon>
        <taxon>Brassicales</taxon>
        <taxon>Brassicaceae</taxon>
        <taxon>Camelineae</taxon>
        <taxon>Arabidopsis</taxon>
    </lineage>
</organism>
<comment type="catalytic activity">
    <reaction evidence="1">
        <text>[E2 ubiquitin-conjugating enzyme]-S-ubiquitinyl-L-cysteine + [acceptor protein]-L-lysine = [E2 ubiquitin-conjugating enzyme]-L-cysteine + [acceptor protein]-N(6)-ubiquitinyl-L-lysine.</text>
        <dbReference type="EC" id="2.3.2.31"/>
    </reaction>
</comment>
<keyword evidence="9" id="KW-0833">Ubl conjugation pathway</keyword>
<dbReference type="FunFam" id="1.20.120.1750:FF:000019">
    <property type="entry name" value="RBR-type E3 ubiquitin transferase"/>
    <property type="match status" value="1"/>
</dbReference>
<dbReference type="CDD" id="cd22582">
    <property type="entry name" value="BRcat_RBR_unk"/>
    <property type="match status" value="1"/>
</dbReference>
<dbReference type="AlphaFoldDB" id="A0A8T2DHY5"/>
<feature type="region of interest" description="Disordered" evidence="11">
    <location>
        <begin position="414"/>
        <end position="460"/>
    </location>
</feature>
<dbReference type="FunFam" id="3.30.40.10:FF:000230">
    <property type="entry name" value="RBR-type E3 ubiquitin transferase"/>
    <property type="match status" value="1"/>
</dbReference>
<dbReference type="InterPro" id="IPR002156">
    <property type="entry name" value="RNaseH_domain"/>
</dbReference>
<dbReference type="FunFam" id="3.30.420.10:FF:000076">
    <property type="entry name" value="RBR-type E3 ubiquitin transferase"/>
    <property type="match status" value="1"/>
</dbReference>
<dbReference type="CDD" id="cd22584">
    <property type="entry name" value="Rcat_RBR_unk"/>
    <property type="match status" value="1"/>
</dbReference>
<evidence type="ECO:0000256" key="6">
    <source>
        <dbReference type="ARBA" id="ARBA00022723"/>
    </source>
</evidence>
<dbReference type="EMBL" id="JAEFBJ010000005">
    <property type="protein sequence ID" value="KAG7611019.1"/>
    <property type="molecule type" value="Genomic_DNA"/>
</dbReference>
<comment type="caution">
    <text evidence="13">The sequence shown here is derived from an EMBL/GenBank/DDBJ whole genome shotgun (WGS) entry which is preliminary data.</text>
</comment>
<dbReference type="SMART" id="SM00647">
    <property type="entry name" value="IBR"/>
    <property type="match status" value="2"/>
</dbReference>
<accession>A0A8T2DHY5</accession>
<evidence type="ECO:0000256" key="4">
    <source>
        <dbReference type="ARBA" id="ARBA00012251"/>
    </source>
</evidence>
<reference evidence="13 14" key="1">
    <citation type="submission" date="2020-12" db="EMBL/GenBank/DDBJ databases">
        <title>Concerted genomic and epigenomic changes stabilize Arabidopsis allopolyploids.</title>
        <authorList>
            <person name="Chen Z."/>
        </authorList>
    </citation>
    <scope>NUCLEOTIDE SEQUENCE [LARGE SCALE GENOMIC DNA]</scope>
    <source>
        <strain evidence="13">As9502</strain>
        <tissue evidence="13">Leaf</tissue>
    </source>
</reference>
<evidence type="ECO:0000259" key="12">
    <source>
        <dbReference type="PROSITE" id="PS51873"/>
    </source>
</evidence>
<gene>
    <name evidence="13" type="ORF">ISN44_As05g031350</name>
</gene>